<dbReference type="SUPFAM" id="SSF53850">
    <property type="entry name" value="Periplasmic binding protein-like II"/>
    <property type="match status" value="1"/>
</dbReference>
<keyword evidence="13" id="KW-0067">ATP-binding</keyword>
<keyword evidence="9 10" id="KW-0472">Membrane</keyword>
<feature type="domain" description="ABC transmembrane type-1" evidence="12">
    <location>
        <begin position="200"/>
        <end position="392"/>
    </location>
</feature>
<dbReference type="GO" id="GO:0005524">
    <property type="term" value="F:ATP binding"/>
    <property type="evidence" value="ECO:0007669"/>
    <property type="project" value="UniProtKB-KW"/>
</dbReference>
<proteinExistence type="inferred from homology"/>
<dbReference type="InterPro" id="IPR027417">
    <property type="entry name" value="P-loop_NTPase"/>
</dbReference>
<dbReference type="AlphaFoldDB" id="A0A0A2VBY6"/>
<dbReference type="PANTHER" id="PTHR30614:SF20">
    <property type="entry name" value="GLUTAMINE TRANSPORT SYSTEM PERMEASE PROTEIN GLNP"/>
    <property type="match status" value="1"/>
</dbReference>
<dbReference type="SMART" id="SM00062">
    <property type="entry name" value="PBPb"/>
    <property type="match status" value="1"/>
</dbReference>
<dbReference type="Pfam" id="PF00528">
    <property type="entry name" value="BPD_transp_1"/>
    <property type="match status" value="1"/>
</dbReference>
<dbReference type="InterPro" id="IPR035906">
    <property type="entry name" value="MetI-like_sf"/>
</dbReference>
<dbReference type="Proteomes" id="UP000030106">
    <property type="component" value="Unassembled WGS sequence"/>
</dbReference>
<dbReference type="GO" id="GO:0006865">
    <property type="term" value="P:amino acid transport"/>
    <property type="evidence" value="ECO:0007669"/>
    <property type="project" value="UniProtKB-KW"/>
</dbReference>
<accession>A0A0A2VBY6</accession>
<evidence type="ECO:0000256" key="5">
    <source>
        <dbReference type="ARBA" id="ARBA00022692"/>
    </source>
</evidence>
<gene>
    <name evidence="13" type="ORF">BBAD15_g10927</name>
</gene>
<dbReference type="InterPro" id="IPR010065">
    <property type="entry name" value="AA_ABC_transptr_permease_3TM"/>
</dbReference>
<feature type="transmembrane region" description="Helical" evidence="10">
    <location>
        <begin position="369"/>
        <end position="392"/>
    </location>
</feature>
<evidence type="ECO:0000256" key="10">
    <source>
        <dbReference type="SAM" id="Phobius"/>
    </source>
</evidence>
<dbReference type="NCBIfam" id="TIGR01726">
    <property type="entry name" value="HEQRo_perm_3TM"/>
    <property type="match status" value="1"/>
</dbReference>
<evidence type="ECO:0000256" key="4">
    <source>
        <dbReference type="ARBA" id="ARBA00022475"/>
    </source>
</evidence>
<evidence type="ECO:0000259" key="12">
    <source>
        <dbReference type="PROSITE" id="PS50928"/>
    </source>
</evidence>
<dbReference type="Pfam" id="PF00497">
    <property type="entry name" value="SBP_bac_3"/>
    <property type="match status" value="1"/>
</dbReference>
<dbReference type="PROSITE" id="PS50893">
    <property type="entry name" value="ABC_TRANSPORTER_2"/>
    <property type="match status" value="1"/>
</dbReference>
<keyword evidence="5 10" id="KW-0812">Transmembrane</keyword>
<feature type="transmembrane region" description="Helical" evidence="10">
    <location>
        <begin position="236"/>
        <end position="258"/>
    </location>
</feature>
<keyword evidence="7" id="KW-0029">Amino-acid transport</keyword>
<keyword evidence="3" id="KW-0813">Transport</keyword>
<sequence>MTPGQLTVGSDITFPPYEYLDGKTPAGFDIEFINGVAEAMKLKPNYVDTRFTSLIPGLQAKRFELIASALFITPERQKVIDMVPYLKTGESLLTLSNASFKPTKPEELCGHKVGSMQGTYWLEKLHTLSADYCVKQGLKPITVSEFSTDPQTTQALLSHAVEVQMTDAAVASQVVDKMKGRLAVTSTELLYPVLVGLGATWTVIKLSLLSWIISIGFGFLLALGKQAASPWLSLPARAYIWLFRSLPLLVLLIFVYNLPQALPGSSALLSDPFWAGLIALVLSETAYIAEIHRGGLLAIPRGQREAAHALGLRYAGIQWLVIVPQALRVALPSLANEYISIVKLSSLVSVISLTEILMVGQRLYSQNFLVMETMAAVAFYYVFIVTVFDFLLKLLEKRLDVTQRKTARLPEAELEAMAAQESGLVARPALAANTPALQARKLHKAYNNVELDNGEILINGQPFIRLEKQGAQKPQYVENAAHRLNIGMVFQGFNLFPHLTVMKNLMLAPHYHRLATDAELKREACVLLRKVGMLEHAHKYPHQLSGGQQQRVAIARALMMRPQIMLFDEPTSALDPEKVNEVLQVIENLAGEGITMVIVTHEMNFAFSVSDRIVFMEKGRVVCDDSPQALRSGENPRITEFLKDVNLAPVAA</sequence>
<evidence type="ECO:0000256" key="7">
    <source>
        <dbReference type="ARBA" id="ARBA00022970"/>
    </source>
</evidence>
<evidence type="ECO:0000313" key="13">
    <source>
        <dbReference type="EMBL" id="KGQ03847.1"/>
    </source>
</evidence>
<name>A0A0A2VBY6_BEABA</name>
<feature type="domain" description="ABC transporter" evidence="11">
    <location>
        <begin position="385"/>
        <end position="643"/>
    </location>
</feature>
<dbReference type="InterPro" id="IPR018313">
    <property type="entry name" value="SBP_3_CS"/>
</dbReference>
<dbReference type="GO" id="GO:0022857">
    <property type="term" value="F:transmembrane transporter activity"/>
    <property type="evidence" value="ECO:0007669"/>
    <property type="project" value="InterPro"/>
</dbReference>
<keyword evidence="13" id="KW-0547">Nucleotide-binding</keyword>
<evidence type="ECO:0000256" key="1">
    <source>
        <dbReference type="ARBA" id="ARBA00004651"/>
    </source>
</evidence>
<keyword evidence="8 10" id="KW-1133">Transmembrane helix</keyword>
<dbReference type="InterPro" id="IPR043429">
    <property type="entry name" value="ArtM/GltK/GlnP/TcyL/YhdX-like"/>
</dbReference>
<feature type="transmembrane region" description="Helical" evidence="10">
    <location>
        <begin position="208"/>
        <end position="224"/>
    </location>
</feature>
<evidence type="ECO:0000313" key="14">
    <source>
        <dbReference type="Proteomes" id="UP000030106"/>
    </source>
</evidence>
<dbReference type="InterPro" id="IPR000515">
    <property type="entry name" value="MetI-like"/>
</dbReference>
<dbReference type="InterPro" id="IPR017871">
    <property type="entry name" value="ABC_transporter-like_CS"/>
</dbReference>
<comment type="similarity">
    <text evidence="2">Belongs to the binding-protein-dependent transport system permease family. HisMQ subfamily.</text>
</comment>
<dbReference type="CDD" id="cd06261">
    <property type="entry name" value="TM_PBP2"/>
    <property type="match status" value="1"/>
</dbReference>
<evidence type="ECO:0000259" key="11">
    <source>
        <dbReference type="PROSITE" id="PS50893"/>
    </source>
</evidence>
<dbReference type="GO" id="GO:0016887">
    <property type="term" value="F:ATP hydrolysis activity"/>
    <property type="evidence" value="ECO:0007669"/>
    <property type="project" value="InterPro"/>
</dbReference>
<dbReference type="SUPFAM" id="SSF52540">
    <property type="entry name" value="P-loop containing nucleoside triphosphate hydrolases"/>
    <property type="match status" value="1"/>
</dbReference>
<dbReference type="InterPro" id="IPR001638">
    <property type="entry name" value="Solute-binding_3/MltF_N"/>
</dbReference>
<evidence type="ECO:0000256" key="6">
    <source>
        <dbReference type="ARBA" id="ARBA00022729"/>
    </source>
</evidence>
<reference evidence="13 14" key="1">
    <citation type="submission" date="2012-10" db="EMBL/GenBank/DDBJ databases">
        <title>Genome sequencing and analysis of entomopathogenic fungi Beauveria bassiana D1-5.</title>
        <authorList>
            <person name="Li Q."/>
            <person name="Wang L."/>
            <person name="Zhang Z."/>
            <person name="Wang Q."/>
            <person name="Ren J."/>
            <person name="Wang M."/>
            <person name="Xu W."/>
            <person name="Wang J."/>
            <person name="Lu Y."/>
            <person name="Du Q."/>
            <person name="Sun Z."/>
        </authorList>
    </citation>
    <scope>NUCLEOTIDE SEQUENCE [LARGE SCALE GENOMIC DNA]</scope>
    <source>
        <strain evidence="13 14">D1-5</strain>
    </source>
</reference>
<keyword evidence="6" id="KW-0732">Signal</keyword>
<dbReference type="Gene3D" id="1.10.3720.10">
    <property type="entry name" value="MetI-like"/>
    <property type="match status" value="1"/>
</dbReference>
<dbReference type="PROSITE" id="PS00211">
    <property type="entry name" value="ABC_TRANSPORTER_1"/>
    <property type="match status" value="1"/>
</dbReference>
<dbReference type="CDD" id="cd01004">
    <property type="entry name" value="PBP2_MidA_like"/>
    <property type="match status" value="1"/>
</dbReference>
<dbReference type="PANTHER" id="PTHR30614">
    <property type="entry name" value="MEMBRANE COMPONENT OF AMINO ACID ABC TRANSPORTER"/>
    <property type="match status" value="1"/>
</dbReference>
<dbReference type="PROSITE" id="PS50928">
    <property type="entry name" value="ABC_TM1"/>
    <property type="match status" value="1"/>
</dbReference>
<evidence type="ECO:0000256" key="2">
    <source>
        <dbReference type="ARBA" id="ARBA00010072"/>
    </source>
</evidence>
<dbReference type="Gene3D" id="3.40.190.10">
    <property type="entry name" value="Periplasmic binding protein-like II"/>
    <property type="match status" value="2"/>
</dbReference>
<protein>
    <submittedName>
        <fullName evidence="13">Putative amino-acid ABC transporter ATP-binding protein y4tH</fullName>
    </submittedName>
</protein>
<evidence type="ECO:0000256" key="3">
    <source>
        <dbReference type="ARBA" id="ARBA00022448"/>
    </source>
</evidence>
<dbReference type="SUPFAM" id="SSF161098">
    <property type="entry name" value="MetI-like"/>
    <property type="match status" value="1"/>
</dbReference>
<keyword evidence="4" id="KW-1003">Cell membrane</keyword>
<evidence type="ECO:0000256" key="9">
    <source>
        <dbReference type="ARBA" id="ARBA00023136"/>
    </source>
</evidence>
<dbReference type="Gene3D" id="3.40.50.300">
    <property type="entry name" value="P-loop containing nucleotide triphosphate hydrolases"/>
    <property type="match status" value="1"/>
</dbReference>
<feature type="transmembrane region" description="Helical" evidence="10">
    <location>
        <begin position="273"/>
        <end position="289"/>
    </location>
</feature>
<organism evidence="13 14">
    <name type="scientific">Beauveria bassiana D1-5</name>
    <dbReference type="NCBI Taxonomy" id="1245745"/>
    <lineage>
        <taxon>Eukaryota</taxon>
        <taxon>Fungi</taxon>
        <taxon>Dikarya</taxon>
        <taxon>Ascomycota</taxon>
        <taxon>Pezizomycotina</taxon>
        <taxon>Sordariomycetes</taxon>
        <taxon>Hypocreomycetidae</taxon>
        <taxon>Hypocreales</taxon>
        <taxon>Cordycipitaceae</taxon>
        <taxon>Beauveria</taxon>
    </lineage>
</organism>
<dbReference type="GO" id="GO:0043190">
    <property type="term" value="C:ATP-binding cassette (ABC) transporter complex"/>
    <property type="evidence" value="ECO:0007669"/>
    <property type="project" value="InterPro"/>
</dbReference>
<dbReference type="Pfam" id="PF00005">
    <property type="entry name" value="ABC_tran"/>
    <property type="match status" value="1"/>
</dbReference>
<evidence type="ECO:0000256" key="8">
    <source>
        <dbReference type="ARBA" id="ARBA00022989"/>
    </source>
</evidence>
<dbReference type="PROSITE" id="PS01039">
    <property type="entry name" value="SBP_BACTERIAL_3"/>
    <property type="match status" value="1"/>
</dbReference>
<comment type="subcellular location">
    <subcellularLocation>
        <location evidence="1">Cell membrane</location>
        <topology evidence="1">Multi-pass membrane protein</topology>
    </subcellularLocation>
</comment>
<dbReference type="STRING" id="1245745.A0A0A2VBY6"/>
<dbReference type="InterPro" id="IPR003439">
    <property type="entry name" value="ABC_transporter-like_ATP-bd"/>
</dbReference>
<dbReference type="HOGENOM" id="CLU_019445_0_0_1"/>
<dbReference type="EMBL" id="ANFO01001148">
    <property type="protein sequence ID" value="KGQ03847.1"/>
    <property type="molecule type" value="Genomic_DNA"/>
</dbReference>
<comment type="caution">
    <text evidence="13">The sequence shown here is derived from an EMBL/GenBank/DDBJ whole genome shotgun (WGS) entry which is preliminary data.</text>
</comment>